<dbReference type="FunFam" id="3.40.50.170:FF:000007">
    <property type="entry name" value="Phosphoribosylglycinamide formyltransferase"/>
    <property type="match status" value="1"/>
</dbReference>
<dbReference type="Pfam" id="PF00551">
    <property type="entry name" value="Formyl_trans_N"/>
    <property type="match status" value="1"/>
</dbReference>
<evidence type="ECO:0000259" key="5">
    <source>
        <dbReference type="Pfam" id="PF00551"/>
    </source>
</evidence>
<protein>
    <recommendedName>
        <fullName evidence="4">Phosphoribosylglycinamide formyltransferase</fullName>
        <ecNumber evidence="4">2.1.2.2</ecNumber>
    </recommendedName>
    <alternativeName>
        <fullName evidence="4">5'-phosphoribosylglycinamide transformylase</fullName>
    </alternativeName>
    <alternativeName>
        <fullName evidence="4">GAR transformylase</fullName>
        <shortName evidence="4">GART</shortName>
    </alternativeName>
</protein>
<dbReference type="PANTHER" id="PTHR43369">
    <property type="entry name" value="PHOSPHORIBOSYLGLYCINAMIDE FORMYLTRANSFERASE"/>
    <property type="match status" value="1"/>
</dbReference>
<evidence type="ECO:0000256" key="1">
    <source>
        <dbReference type="ARBA" id="ARBA00005054"/>
    </source>
</evidence>
<dbReference type="SUPFAM" id="SSF53328">
    <property type="entry name" value="Formyltransferase"/>
    <property type="match status" value="1"/>
</dbReference>
<evidence type="ECO:0000256" key="2">
    <source>
        <dbReference type="ARBA" id="ARBA00022679"/>
    </source>
</evidence>
<keyword evidence="3 4" id="KW-0658">Purine biosynthesis</keyword>
<dbReference type="Gene3D" id="3.40.50.170">
    <property type="entry name" value="Formyl transferase, N-terminal domain"/>
    <property type="match status" value="1"/>
</dbReference>
<feature type="binding site" evidence="4">
    <location>
        <position position="112"/>
    </location>
    <ligand>
        <name>(6R)-10-formyltetrahydrofolate</name>
        <dbReference type="ChEBI" id="CHEBI:195366"/>
    </ligand>
</feature>
<feature type="binding site" evidence="4">
    <location>
        <begin position="17"/>
        <end position="19"/>
    </location>
    <ligand>
        <name>N(1)-(5-phospho-beta-D-ribosyl)glycinamide</name>
        <dbReference type="ChEBI" id="CHEBI:143788"/>
    </ligand>
</feature>
<dbReference type="EC" id="2.1.2.2" evidence="4"/>
<organism evidence="6 7">
    <name type="scientific">Aerophototrophica crusticola</name>
    <dbReference type="NCBI Taxonomy" id="1709002"/>
    <lineage>
        <taxon>Bacteria</taxon>
        <taxon>Pseudomonadati</taxon>
        <taxon>Pseudomonadota</taxon>
        <taxon>Alphaproteobacteria</taxon>
        <taxon>Rhodospirillales</taxon>
        <taxon>Rhodospirillaceae</taxon>
        <taxon>Aerophototrophica</taxon>
    </lineage>
</organism>
<dbReference type="Proteomes" id="UP000501891">
    <property type="component" value="Chromosome"/>
</dbReference>
<evidence type="ECO:0000256" key="4">
    <source>
        <dbReference type="HAMAP-Rule" id="MF_01930"/>
    </source>
</evidence>
<keyword evidence="2 4" id="KW-0808">Transferase</keyword>
<dbReference type="UniPathway" id="UPA00074">
    <property type="reaction ID" value="UER00126"/>
</dbReference>
<sequence length="219" mass="23589">MEVTARLKLGVLISGRGSNLQALLDAAADPAFPAEVALVLSNKSDAYGLERAAKAGVPSAVVRHKDFPDKPAFEQAMTEALEAAGVELVCLAGFMRLLSPWFVERWHDRLINIHPSLLPSFPGLDTHRRALETGVRFHGCTVHYVRTIMDQGPILVQAAVPVLPGDTEDGLAARVLEQEHRAYPMAVRLIAEGRVRVVDERAEVVGDAAVPAPVLNPAA</sequence>
<comment type="similarity">
    <text evidence="4">Belongs to the GART family.</text>
</comment>
<evidence type="ECO:0000313" key="6">
    <source>
        <dbReference type="EMBL" id="QJE74834.1"/>
    </source>
</evidence>
<dbReference type="EMBL" id="CP051775">
    <property type="protein sequence ID" value="QJE74834.1"/>
    <property type="molecule type" value="Genomic_DNA"/>
</dbReference>
<reference evidence="6" key="1">
    <citation type="submission" date="2020-04" db="EMBL/GenBank/DDBJ databases">
        <title>A desert anoxygenic phototrophic bacterium fixes CO2 using RubisCO under aerobic conditions.</title>
        <authorList>
            <person name="Tang K."/>
        </authorList>
    </citation>
    <scope>NUCLEOTIDE SEQUENCE [LARGE SCALE GENOMIC DNA]</scope>
    <source>
        <strain evidence="6">MIMtkB3</strain>
    </source>
</reference>
<accession>A0A858RBR6</accession>
<comment type="catalytic activity">
    <reaction evidence="4">
        <text>N(1)-(5-phospho-beta-D-ribosyl)glycinamide + (6R)-10-formyltetrahydrofolate = N(2)-formyl-N(1)-(5-phospho-beta-D-ribosyl)glycinamide + (6S)-5,6,7,8-tetrahydrofolate + H(+)</text>
        <dbReference type="Rhea" id="RHEA:15053"/>
        <dbReference type="ChEBI" id="CHEBI:15378"/>
        <dbReference type="ChEBI" id="CHEBI:57453"/>
        <dbReference type="ChEBI" id="CHEBI:143788"/>
        <dbReference type="ChEBI" id="CHEBI:147286"/>
        <dbReference type="ChEBI" id="CHEBI:195366"/>
        <dbReference type="EC" id="2.1.2.2"/>
    </reaction>
</comment>
<keyword evidence="7" id="KW-1185">Reference proteome</keyword>
<feature type="binding site" evidence="4">
    <location>
        <position position="70"/>
    </location>
    <ligand>
        <name>(6R)-10-formyltetrahydrofolate</name>
        <dbReference type="ChEBI" id="CHEBI:195366"/>
    </ligand>
</feature>
<dbReference type="HAMAP" id="MF_01930">
    <property type="entry name" value="PurN"/>
    <property type="match status" value="1"/>
</dbReference>
<dbReference type="InterPro" id="IPR036477">
    <property type="entry name" value="Formyl_transf_N_sf"/>
</dbReference>
<dbReference type="NCBIfam" id="TIGR00639">
    <property type="entry name" value="PurN"/>
    <property type="match status" value="1"/>
</dbReference>
<feature type="binding site" evidence="4">
    <location>
        <begin position="95"/>
        <end position="98"/>
    </location>
    <ligand>
        <name>(6R)-10-formyltetrahydrofolate</name>
        <dbReference type="ChEBI" id="CHEBI:195366"/>
    </ligand>
</feature>
<dbReference type="InterPro" id="IPR002376">
    <property type="entry name" value="Formyl_transf_N"/>
</dbReference>
<feature type="domain" description="Formyl transferase N-terminal" evidence="5">
    <location>
        <begin position="8"/>
        <end position="187"/>
    </location>
</feature>
<dbReference type="KEGG" id="acru:HHL28_08200"/>
<feature type="site" description="Raises pKa of active site His" evidence="4">
    <location>
        <position position="150"/>
    </location>
</feature>
<comment type="function">
    <text evidence="4">Catalyzes the transfer of a formyl group from 10-formyltetrahydrofolate to 5-phospho-ribosyl-glycinamide (GAR), producing 5-phospho-ribosyl-N-formylglycinamide (FGAR) and tetrahydrofolate.</text>
</comment>
<dbReference type="InterPro" id="IPR004607">
    <property type="entry name" value="GART"/>
</dbReference>
<dbReference type="PANTHER" id="PTHR43369:SF2">
    <property type="entry name" value="PHOSPHORIBOSYLGLYCINAMIDE FORMYLTRANSFERASE"/>
    <property type="match status" value="1"/>
</dbReference>
<dbReference type="AlphaFoldDB" id="A0A858RBR6"/>
<gene>
    <name evidence="4" type="primary">purN</name>
    <name evidence="6" type="ORF">HHL28_08200</name>
</gene>
<dbReference type="CDD" id="cd08645">
    <property type="entry name" value="FMT_core_GART"/>
    <property type="match status" value="1"/>
</dbReference>
<feature type="active site" description="Proton donor" evidence="4">
    <location>
        <position position="114"/>
    </location>
</feature>
<dbReference type="GO" id="GO:0004644">
    <property type="term" value="F:phosphoribosylglycinamide formyltransferase activity"/>
    <property type="evidence" value="ECO:0007669"/>
    <property type="project" value="UniProtKB-UniRule"/>
</dbReference>
<dbReference type="GO" id="GO:0005829">
    <property type="term" value="C:cytosol"/>
    <property type="evidence" value="ECO:0007669"/>
    <property type="project" value="TreeGrafter"/>
</dbReference>
<comment type="pathway">
    <text evidence="1 4">Purine metabolism; IMP biosynthesis via de novo pathway; N(2)-formyl-N(1)-(5-phospho-D-ribosyl)glycinamide from N(1)-(5-phospho-D-ribosyl)glycinamide (10-formyl THF route): step 1/1.</text>
</comment>
<evidence type="ECO:0000256" key="3">
    <source>
        <dbReference type="ARBA" id="ARBA00022755"/>
    </source>
</evidence>
<evidence type="ECO:0000313" key="7">
    <source>
        <dbReference type="Proteomes" id="UP000501891"/>
    </source>
</evidence>
<dbReference type="GO" id="GO:0006189">
    <property type="term" value="P:'de novo' IMP biosynthetic process"/>
    <property type="evidence" value="ECO:0007669"/>
    <property type="project" value="UniProtKB-UniRule"/>
</dbReference>
<name>A0A858RBR6_9PROT</name>
<proteinExistence type="inferred from homology"/>